<dbReference type="RefSeq" id="WP_159664579.1">
    <property type="nucleotide sequence ID" value="NZ_WUUS01000003.1"/>
</dbReference>
<protein>
    <submittedName>
        <fullName evidence="4">Aminotransferase class V-fold PLP-dependent enzyme</fullName>
    </submittedName>
</protein>
<dbReference type="Gene3D" id="3.40.640.10">
    <property type="entry name" value="Type I PLP-dependent aspartate aminotransferase-like (Major domain)"/>
    <property type="match status" value="1"/>
</dbReference>
<dbReference type="Pfam" id="PF00266">
    <property type="entry name" value="Aminotran_5"/>
    <property type="match status" value="1"/>
</dbReference>
<accession>A0A6B0STL1</accession>
<gene>
    <name evidence="4" type="ORF">GRX01_06225</name>
</gene>
<evidence type="ECO:0000313" key="4">
    <source>
        <dbReference type="EMBL" id="MXR40936.1"/>
    </source>
</evidence>
<evidence type="ECO:0000259" key="3">
    <source>
        <dbReference type="Pfam" id="PF00266"/>
    </source>
</evidence>
<dbReference type="GO" id="GO:0008483">
    <property type="term" value="F:transaminase activity"/>
    <property type="evidence" value="ECO:0007669"/>
    <property type="project" value="UniProtKB-KW"/>
</dbReference>
<organism evidence="4 5">
    <name type="scientific">Halobaculum saliterrae</name>
    <dbReference type="NCBI Taxonomy" id="2073113"/>
    <lineage>
        <taxon>Archaea</taxon>
        <taxon>Methanobacteriati</taxon>
        <taxon>Methanobacteriota</taxon>
        <taxon>Stenosarchaea group</taxon>
        <taxon>Halobacteria</taxon>
        <taxon>Halobacteriales</taxon>
        <taxon>Haloferacaceae</taxon>
        <taxon>Halobaculum</taxon>
    </lineage>
</organism>
<name>A0A6B0STL1_9EURY</name>
<feature type="region of interest" description="Disordered" evidence="2">
    <location>
        <begin position="1"/>
        <end position="40"/>
    </location>
</feature>
<keyword evidence="1" id="KW-0663">Pyridoxal phosphate</keyword>
<dbReference type="EMBL" id="WUUS01000003">
    <property type="protein sequence ID" value="MXR40936.1"/>
    <property type="molecule type" value="Genomic_DNA"/>
</dbReference>
<dbReference type="InterPro" id="IPR015424">
    <property type="entry name" value="PyrdxlP-dep_Trfase"/>
</dbReference>
<dbReference type="SUPFAM" id="SSF53383">
    <property type="entry name" value="PLP-dependent transferases"/>
    <property type="match status" value="1"/>
</dbReference>
<evidence type="ECO:0000256" key="2">
    <source>
        <dbReference type="SAM" id="MobiDB-lite"/>
    </source>
</evidence>
<dbReference type="InterPro" id="IPR015422">
    <property type="entry name" value="PyrdxlP-dep_Trfase_small"/>
</dbReference>
<dbReference type="Gene3D" id="3.90.1150.10">
    <property type="entry name" value="Aspartate Aminotransferase, domain 1"/>
    <property type="match status" value="1"/>
</dbReference>
<sequence length="406" mass="43283">MAGDESDPEAESGSDPETGSAPAIDFDPDLGDRPDSPEALRESIPACDRVAYFNTGATGPSPDRVLDASAAWERYHKVDVLAESDPYVVAFEEYERLRDRLAAFLDAPGEAVGLTESTADGVSAVAAALDWDPGDVVVRTDLEHPAGTLPFERLERRRGVEVRVVDTEDGRIDTDEFADAVADANLACFSSLSWNYGTRLPVRELCEIAADAGAFSLVDAVQSPGQRPISVPEWGADAVACSGHKWCLGPWGAGLLYVDPAAEDDLHPAQVSYRSVDDPGADAYDLNPGGARFERGTASLAPHVGLREAIGTMESVGLDAVHERVLDLADRLTDGLDGDRLLSPADPESGLVTFDVVDPEATVDRLHDEGIVIRDVPDPEAVRASVHAFNSESEVDRLAEALNAEP</sequence>
<dbReference type="Proteomes" id="UP000437065">
    <property type="component" value="Unassembled WGS sequence"/>
</dbReference>
<dbReference type="PANTHER" id="PTHR43586">
    <property type="entry name" value="CYSTEINE DESULFURASE"/>
    <property type="match status" value="1"/>
</dbReference>
<dbReference type="InterPro" id="IPR015421">
    <property type="entry name" value="PyrdxlP-dep_Trfase_major"/>
</dbReference>
<keyword evidence="4" id="KW-0032">Aminotransferase</keyword>
<reference evidence="4 5" key="1">
    <citation type="submission" date="2019-12" db="EMBL/GenBank/DDBJ databases">
        <title>Isolation and characterization of three novel carbon monoxide-oxidizing members of Halobacteria from salione crusts and soils.</title>
        <authorList>
            <person name="Myers M.R."/>
            <person name="King G.M."/>
        </authorList>
    </citation>
    <scope>NUCLEOTIDE SEQUENCE [LARGE SCALE GENOMIC DNA]</scope>
    <source>
        <strain evidence="4 5">WSA2</strain>
    </source>
</reference>
<evidence type="ECO:0000313" key="5">
    <source>
        <dbReference type="Proteomes" id="UP000437065"/>
    </source>
</evidence>
<dbReference type="AlphaFoldDB" id="A0A6B0STL1"/>
<feature type="domain" description="Aminotransferase class V" evidence="3">
    <location>
        <begin position="52"/>
        <end position="398"/>
    </location>
</feature>
<dbReference type="InterPro" id="IPR000192">
    <property type="entry name" value="Aminotrans_V_dom"/>
</dbReference>
<dbReference type="OrthoDB" id="9577at2157"/>
<proteinExistence type="predicted"/>
<comment type="caution">
    <text evidence="4">The sequence shown here is derived from an EMBL/GenBank/DDBJ whole genome shotgun (WGS) entry which is preliminary data.</text>
</comment>
<feature type="compositionally biased region" description="Basic and acidic residues" evidence="2">
    <location>
        <begin position="30"/>
        <end position="40"/>
    </location>
</feature>
<evidence type="ECO:0000256" key="1">
    <source>
        <dbReference type="ARBA" id="ARBA00022898"/>
    </source>
</evidence>
<feature type="compositionally biased region" description="Acidic residues" evidence="2">
    <location>
        <begin position="1"/>
        <end position="14"/>
    </location>
</feature>
<keyword evidence="4" id="KW-0808">Transferase</keyword>
<keyword evidence="5" id="KW-1185">Reference proteome</keyword>
<dbReference type="PANTHER" id="PTHR43586:SF8">
    <property type="entry name" value="CYSTEINE DESULFURASE 1, CHLOROPLASTIC"/>
    <property type="match status" value="1"/>
</dbReference>